<feature type="transmembrane region" description="Helical" evidence="1">
    <location>
        <begin position="184"/>
        <end position="200"/>
    </location>
</feature>
<keyword evidence="3" id="KW-1185">Reference proteome</keyword>
<feature type="transmembrane region" description="Helical" evidence="1">
    <location>
        <begin position="154"/>
        <end position="172"/>
    </location>
</feature>
<dbReference type="VEuPathDB" id="TrichDB:TVAG_261110"/>
<evidence type="ECO:0008006" key="4">
    <source>
        <dbReference type="Google" id="ProtNLM"/>
    </source>
</evidence>
<dbReference type="InParanoid" id="A2FPS1"/>
<dbReference type="Proteomes" id="UP000001542">
    <property type="component" value="Unassembled WGS sequence"/>
</dbReference>
<feature type="transmembrane region" description="Helical" evidence="1">
    <location>
        <begin position="220"/>
        <end position="242"/>
    </location>
</feature>
<dbReference type="KEGG" id="tva:4750819"/>
<evidence type="ECO:0000313" key="3">
    <source>
        <dbReference type="Proteomes" id="UP000001542"/>
    </source>
</evidence>
<keyword evidence="1" id="KW-0812">Transmembrane</keyword>
<dbReference type="EMBL" id="DS113930">
    <property type="protein sequence ID" value="EAX93101.1"/>
    <property type="molecule type" value="Genomic_DNA"/>
</dbReference>
<dbReference type="VEuPathDB" id="TrichDB:TVAGG3_0494530"/>
<keyword evidence="1" id="KW-1133">Transmembrane helix</keyword>
<organism evidence="2 3">
    <name type="scientific">Trichomonas vaginalis (strain ATCC PRA-98 / G3)</name>
    <dbReference type="NCBI Taxonomy" id="412133"/>
    <lineage>
        <taxon>Eukaryota</taxon>
        <taxon>Metamonada</taxon>
        <taxon>Parabasalia</taxon>
        <taxon>Trichomonadida</taxon>
        <taxon>Trichomonadidae</taxon>
        <taxon>Trichomonas</taxon>
    </lineage>
</organism>
<name>A2FPS1_TRIV3</name>
<feature type="transmembrane region" description="Helical" evidence="1">
    <location>
        <begin position="87"/>
        <end position="106"/>
    </location>
</feature>
<sequence>MNNTIILNAIDNIKEYFLDMNVKKVYLLLFDTLHFPVPFILQSIFASAIVRKSKLSISMWYNLFISFLLIFTGRCTIALLYHRDFPLIAKPYYVPTFLAIWGIVNFSTHDIVYRIAKTRFFSLIGRFIIGWIQVRECIHGVNMGSKNADQKYSKIIFSAIILSSSEIIIYAFANLKAREYNPRVLFRLILISIIYYVGIYEKERITTYTDAYFQFPDMEIYKLILLGYHLLMYLLDSLIFGINDSITYLVKHVEKPSE</sequence>
<feature type="transmembrane region" description="Helical" evidence="1">
    <location>
        <begin position="60"/>
        <end position="81"/>
    </location>
</feature>
<proteinExistence type="predicted"/>
<protein>
    <recommendedName>
        <fullName evidence="4">Transmembrane protein</fullName>
    </recommendedName>
</protein>
<feature type="transmembrane region" description="Helical" evidence="1">
    <location>
        <begin position="25"/>
        <end position="48"/>
    </location>
</feature>
<evidence type="ECO:0000313" key="2">
    <source>
        <dbReference type="EMBL" id="EAX93101.1"/>
    </source>
</evidence>
<dbReference type="AlphaFoldDB" id="A2FPS1"/>
<evidence type="ECO:0000256" key="1">
    <source>
        <dbReference type="SAM" id="Phobius"/>
    </source>
</evidence>
<reference evidence="2" key="2">
    <citation type="journal article" date="2007" name="Science">
        <title>Draft genome sequence of the sexually transmitted pathogen Trichomonas vaginalis.</title>
        <authorList>
            <person name="Carlton J.M."/>
            <person name="Hirt R.P."/>
            <person name="Silva J.C."/>
            <person name="Delcher A.L."/>
            <person name="Schatz M."/>
            <person name="Zhao Q."/>
            <person name="Wortman J.R."/>
            <person name="Bidwell S.L."/>
            <person name="Alsmark U.C.M."/>
            <person name="Besteiro S."/>
            <person name="Sicheritz-Ponten T."/>
            <person name="Noel C.J."/>
            <person name="Dacks J.B."/>
            <person name="Foster P.G."/>
            <person name="Simillion C."/>
            <person name="Van de Peer Y."/>
            <person name="Miranda-Saavedra D."/>
            <person name="Barton G.J."/>
            <person name="Westrop G.D."/>
            <person name="Mueller S."/>
            <person name="Dessi D."/>
            <person name="Fiori P.L."/>
            <person name="Ren Q."/>
            <person name="Paulsen I."/>
            <person name="Zhang H."/>
            <person name="Bastida-Corcuera F.D."/>
            <person name="Simoes-Barbosa A."/>
            <person name="Brown M.T."/>
            <person name="Hayes R.D."/>
            <person name="Mukherjee M."/>
            <person name="Okumura C.Y."/>
            <person name="Schneider R."/>
            <person name="Smith A.J."/>
            <person name="Vanacova S."/>
            <person name="Villalvazo M."/>
            <person name="Haas B.J."/>
            <person name="Pertea M."/>
            <person name="Feldblyum T.V."/>
            <person name="Utterback T.R."/>
            <person name="Shu C.L."/>
            <person name="Osoegawa K."/>
            <person name="de Jong P.J."/>
            <person name="Hrdy I."/>
            <person name="Horvathova L."/>
            <person name="Zubacova Z."/>
            <person name="Dolezal P."/>
            <person name="Malik S.B."/>
            <person name="Logsdon J.M. Jr."/>
            <person name="Henze K."/>
            <person name="Gupta A."/>
            <person name="Wang C.C."/>
            <person name="Dunne R.L."/>
            <person name="Upcroft J.A."/>
            <person name="Upcroft P."/>
            <person name="White O."/>
            <person name="Salzberg S.L."/>
            <person name="Tang P."/>
            <person name="Chiu C.-H."/>
            <person name="Lee Y.-S."/>
            <person name="Embley T.M."/>
            <person name="Coombs G.H."/>
            <person name="Mottram J.C."/>
            <person name="Tachezy J."/>
            <person name="Fraser-Liggett C.M."/>
            <person name="Johnson P.J."/>
        </authorList>
    </citation>
    <scope>NUCLEOTIDE SEQUENCE [LARGE SCALE GENOMIC DNA]</scope>
    <source>
        <strain evidence="2">G3</strain>
    </source>
</reference>
<gene>
    <name evidence="2" type="ORF">TVAG_261110</name>
</gene>
<reference evidence="2" key="1">
    <citation type="submission" date="2006-10" db="EMBL/GenBank/DDBJ databases">
        <authorList>
            <person name="Amadeo P."/>
            <person name="Zhao Q."/>
            <person name="Wortman J."/>
            <person name="Fraser-Liggett C."/>
            <person name="Carlton J."/>
        </authorList>
    </citation>
    <scope>NUCLEOTIDE SEQUENCE</scope>
    <source>
        <strain evidence="2">G3</strain>
    </source>
</reference>
<keyword evidence="1" id="KW-0472">Membrane</keyword>
<accession>A2FPS1</accession>
<dbReference type="RefSeq" id="XP_001306031.1">
    <property type="nucleotide sequence ID" value="XM_001306030.1"/>
</dbReference>